<gene>
    <name evidence="16" type="ORF">POTOM_014413</name>
</gene>
<dbReference type="PANTHER" id="PTHR43895">
    <property type="entry name" value="CALCIUM/CALMODULIN-DEPENDENT PROTEIN KINASE KINASE-RELATED"/>
    <property type="match status" value="1"/>
</dbReference>
<feature type="signal peptide" evidence="13">
    <location>
        <begin position="1"/>
        <end position="20"/>
    </location>
</feature>
<keyword evidence="6" id="KW-0547">Nucleotide-binding</keyword>
<evidence type="ECO:0000256" key="1">
    <source>
        <dbReference type="ARBA" id="ARBA00001936"/>
    </source>
</evidence>
<evidence type="ECO:0000256" key="13">
    <source>
        <dbReference type="SAM" id="SignalP"/>
    </source>
</evidence>
<dbReference type="AlphaFoldDB" id="A0A8X8ABV7"/>
<dbReference type="EC" id="2.7.11.1" evidence="3"/>
<dbReference type="PROSITE" id="PS50816">
    <property type="entry name" value="NAF"/>
    <property type="match status" value="1"/>
</dbReference>
<evidence type="ECO:0000256" key="12">
    <source>
        <dbReference type="SAM" id="MobiDB-lite"/>
    </source>
</evidence>
<keyword evidence="5" id="KW-0808">Transferase</keyword>
<accession>A0A8X8ABV7</accession>
<dbReference type="SMART" id="SM00220">
    <property type="entry name" value="S_TKc"/>
    <property type="match status" value="1"/>
</dbReference>
<keyword evidence="8" id="KW-0067">ATP-binding</keyword>
<sequence length="560" mass="62250">MFSKRGASLFSLFFLVPADGVNSRGSRLQSLLQQSTFKNTFSNSVPSPPSQIVAFVRTQTTGSKPHGPFFASASAGSRSVWLRVRGKMEAASREADRRKRGSCGRLYLLLCSRTFTPPTPNVADPLDVDQSQIQTPASQQDTSPQKDTFHNSCHRQSKRALTFNDAEPHDSTQLPHPKPFNEDSSKEHLYKDDDNPAPQLSKKQRLSVSSPEKKEYALKKANDLAMSSLSSLDIEAIRQCLSQLKFGFGLLYTLFSGGFLNLKVSDFGFSALPEQKWNDGLLHTRCGTPAYVAPEVLRKKGYDGAKADTWSCGVILFVLLSGHLPFRNEIAMKMYVKILKAEYEFPPWISRDAKRLISNLLVVDPDKRITIPEIRANSWFQKGLAQSTVSPNDVEDTENGVRSEDQEEFPGKTGSNHSPPFYNAFELISSMSSGFDLSSLFETKRRRGSMFTSKCPASMILSTLKSVAKKLNFRVAVSDTEFKVKLLGKEEGRKGKLAVTAEVFELAAELAVVELSKCSGDTFEYTKFCEEDVRPALKDIVWSWQGDNIDSHEGQVGTSN</sequence>
<evidence type="ECO:0000256" key="3">
    <source>
        <dbReference type="ARBA" id="ARBA00012513"/>
    </source>
</evidence>
<dbReference type="FunFam" id="3.30.310.80:FF:000005">
    <property type="entry name" value="Non-specific serine/threonine protein kinase"/>
    <property type="match status" value="1"/>
</dbReference>
<dbReference type="Proteomes" id="UP000886885">
    <property type="component" value="Chromosome 3D"/>
</dbReference>
<dbReference type="GO" id="GO:0005524">
    <property type="term" value="F:ATP binding"/>
    <property type="evidence" value="ECO:0007669"/>
    <property type="project" value="UniProtKB-KW"/>
</dbReference>
<dbReference type="Pfam" id="PF00069">
    <property type="entry name" value="Pkinase"/>
    <property type="match status" value="1"/>
</dbReference>
<comment type="catalytic activity">
    <reaction evidence="11">
        <text>L-seryl-[protein] + ATP = O-phospho-L-seryl-[protein] + ADP + H(+)</text>
        <dbReference type="Rhea" id="RHEA:17989"/>
        <dbReference type="Rhea" id="RHEA-COMP:9863"/>
        <dbReference type="Rhea" id="RHEA-COMP:11604"/>
        <dbReference type="ChEBI" id="CHEBI:15378"/>
        <dbReference type="ChEBI" id="CHEBI:29999"/>
        <dbReference type="ChEBI" id="CHEBI:30616"/>
        <dbReference type="ChEBI" id="CHEBI:83421"/>
        <dbReference type="ChEBI" id="CHEBI:456216"/>
        <dbReference type="EC" id="2.7.11.1"/>
    </reaction>
</comment>
<organism evidence="16 17">
    <name type="scientific">Populus tomentosa</name>
    <name type="common">Chinese white poplar</name>
    <dbReference type="NCBI Taxonomy" id="118781"/>
    <lineage>
        <taxon>Eukaryota</taxon>
        <taxon>Viridiplantae</taxon>
        <taxon>Streptophyta</taxon>
        <taxon>Embryophyta</taxon>
        <taxon>Tracheophyta</taxon>
        <taxon>Spermatophyta</taxon>
        <taxon>Magnoliopsida</taxon>
        <taxon>eudicotyledons</taxon>
        <taxon>Gunneridae</taxon>
        <taxon>Pentapetalae</taxon>
        <taxon>rosids</taxon>
        <taxon>fabids</taxon>
        <taxon>Malpighiales</taxon>
        <taxon>Salicaceae</taxon>
        <taxon>Saliceae</taxon>
        <taxon>Populus</taxon>
    </lineage>
</organism>
<feature type="domain" description="Protein kinase" evidence="14">
    <location>
        <begin position="55"/>
        <end position="380"/>
    </location>
</feature>
<keyword evidence="7" id="KW-0418">Kinase</keyword>
<evidence type="ECO:0000259" key="14">
    <source>
        <dbReference type="PROSITE" id="PS50011"/>
    </source>
</evidence>
<feature type="domain" description="NAF" evidence="15">
    <location>
        <begin position="417"/>
        <end position="442"/>
    </location>
</feature>
<protein>
    <recommendedName>
        <fullName evidence="3">non-specific serine/threonine protein kinase</fullName>
        <ecNumber evidence="3">2.7.11.1</ecNumber>
    </recommendedName>
</protein>
<keyword evidence="17" id="KW-1185">Reference proteome</keyword>
<keyword evidence="4" id="KW-0723">Serine/threonine-protein kinase</keyword>
<dbReference type="GO" id="GO:0004674">
    <property type="term" value="F:protein serine/threonine kinase activity"/>
    <property type="evidence" value="ECO:0007669"/>
    <property type="project" value="UniProtKB-KW"/>
</dbReference>
<dbReference type="EMBL" id="JAAWWB010000006">
    <property type="protein sequence ID" value="KAG6781503.1"/>
    <property type="molecule type" value="Genomic_DNA"/>
</dbReference>
<evidence type="ECO:0000256" key="10">
    <source>
        <dbReference type="ARBA" id="ARBA00047899"/>
    </source>
</evidence>
<feature type="compositionally biased region" description="Polar residues" evidence="12">
    <location>
        <begin position="132"/>
        <end position="146"/>
    </location>
</feature>
<dbReference type="InterPro" id="IPR000719">
    <property type="entry name" value="Prot_kinase_dom"/>
</dbReference>
<dbReference type="InterPro" id="IPR018451">
    <property type="entry name" value="NAF/FISL_domain"/>
</dbReference>
<evidence type="ECO:0000256" key="7">
    <source>
        <dbReference type="ARBA" id="ARBA00022777"/>
    </source>
</evidence>
<evidence type="ECO:0000256" key="6">
    <source>
        <dbReference type="ARBA" id="ARBA00022741"/>
    </source>
</evidence>
<evidence type="ECO:0000256" key="11">
    <source>
        <dbReference type="ARBA" id="ARBA00048679"/>
    </source>
</evidence>
<evidence type="ECO:0000256" key="2">
    <source>
        <dbReference type="ARBA" id="ARBA00006234"/>
    </source>
</evidence>
<evidence type="ECO:0000256" key="4">
    <source>
        <dbReference type="ARBA" id="ARBA00022527"/>
    </source>
</evidence>
<feature type="region of interest" description="Disordered" evidence="12">
    <location>
        <begin position="132"/>
        <end position="212"/>
    </location>
</feature>
<comment type="cofactor">
    <cofactor evidence="1">
        <name>Mn(2+)</name>
        <dbReference type="ChEBI" id="CHEBI:29035"/>
    </cofactor>
</comment>
<name>A0A8X8ABV7_POPTO</name>
<comment type="catalytic activity">
    <reaction evidence="10">
        <text>L-threonyl-[protein] + ATP = O-phospho-L-threonyl-[protein] + ADP + H(+)</text>
        <dbReference type="Rhea" id="RHEA:46608"/>
        <dbReference type="Rhea" id="RHEA-COMP:11060"/>
        <dbReference type="Rhea" id="RHEA-COMP:11605"/>
        <dbReference type="ChEBI" id="CHEBI:15378"/>
        <dbReference type="ChEBI" id="CHEBI:30013"/>
        <dbReference type="ChEBI" id="CHEBI:30616"/>
        <dbReference type="ChEBI" id="CHEBI:61977"/>
        <dbReference type="ChEBI" id="CHEBI:456216"/>
        <dbReference type="EC" id="2.7.11.1"/>
    </reaction>
</comment>
<evidence type="ECO:0000256" key="5">
    <source>
        <dbReference type="ARBA" id="ARBA00022679"/>
    </source>
</evidence>
<proteinExistence type="inferred from homology"/>
<dbReference type="OrthoDB" id="193931at2759"/>
<feature type="compositionally biased region" description="Basic and acidic residues" evidence="12">
    <location>
        <begin position="179"/>
        <end position="194"/>
    </location>
</feature>
<evidence type="ECO:0000256" key="9">
    <source>
        <dbReference type="ARBA" id="ARBA00023211"/>
    </source>
</evidence>
<dbReference type="PROSITE" id="PS50011">
    <property type="entry name" value="PROTEIN_KINASE_DOM"/>
    <property type="match status" value="1"/>
</dbReference>
<comment type="caution">
    <text evidence="16">The sequence shown here is derived from an EMBL/GenBank/DDBJ whole genome shotgun (WGS) entry which is preliminary data.</text>
</comment>
<dbReference type="Pfam" id="PF03822">
    <property type="entry name" value="NAF"/>
    <property type="match status" value="1"/>
</dbReference>
<reference evidence="16" key="1">
    <citation type="journal article" date="2020" name="bioRxiv">
        <title>Hybrid origin of Populus tomentosa Carr. identified through genome sequencing and phylogenomic analysis.</title>
        <authorList>
            <person name="An X."/>
            <person name="Gao K."/>
            <person name="Chen Z."/>
            <person name="Li J."/>
            <person name="Yang X."/>
            <person name="Yang X."/>
            <person name="Zhou J."/>
            <person name="Guo T."/>
            <person name="Zhao T."/>
            <person name="Huang S."/>
            <person name="Miao D."/>
            <person name="Khan W.U."/>
            <person name="Rao P."/>
            <person name="Ye M."/>
            <person name="Lei B."/>
            <person name="Liao W."/>
            <person name="Wang J."/>
            <person name="Ji L."/>
            <person name="Li Y."/>
            <person name="Guo B."/>
            <person name="Mustafa N.S."/>
            <person name="Li S."/>
            <person name="Yun Q."/>
            <person name="Keller S.R."/>
            <person name="Mao J."/>
            <person name="Zhang R."/>
            <person name="Strauss S.H."/>
        </authorList>
    </citation>
    <scope>NUCLEOTIDE SEQUENCE</scope>
    <source>
        <strain evidence="16">GM15</strain>
        <tissue evidence="16">Leaf</tissue>
    </source>
</reference>
<feature type="region of interest" description="Disordered" evidence="12">
    <location>
        <begin position="387"/>
        <end position="415"/>
    </location>
</feature>
<comment type="similarity">
    <text evidence="2">Belongs to the protein kinase superfamily. CAMK Ser/Thr protein kinase family. SNF1 subfamily.</text>
</comment>
<evidence type="ECO:0000313" key="17">
    <source>
        <dbReference type="Proteomes" id="UP000886885"/>
    </source>
</evidence>
<evidence type="ECO:0000259" key="15">
    <source>
        <dbReference type="PROSITE" id="PS50816"/>
    </source>
</evidence>
<keyword evidence="13" id="KW-0732">Signal</keyword>
<dbReference type="CDD" id="cd12195">
    <property type="entry name" value="CIPK_C"/>
    <property type="match status" value="1"/>
</dbReference>
<evidence type="ECO:0000313" key="16">
    <source>
        <dbReference type="EMBL" id="KAG6781503.1"/>
    </source>
</evidence>
<dbReference type="PANTHER" id="PTHR43895:SF141">
    <property type="entry name" value="NON-SPECIFIC SERINE_THREONINE PROTEIN KINASE"/>
    <property type="match status" value="1"/>
</dbReference>
<feature type="chain" id="PRO_5036481658" description="non-specific serine/threonine protein kinase" evidence="13">
    <location>
        <begin position="21"/>
        <end position="560"/>
    </location>
</feature>
<dbReference type="InterPro" id="IPR004041">
    <property type="entry name" value="NAF_dom"/>
</dbReference>
<evidence type="ECO:0000256" key="8">
    <source>
        <dbReference type="ARBA" id="ARBA00022840"/>
    </source>
</evidence>
<dbReference type="GO" id="GO:0007165">
    <property type="term" value="P:signal transduction"/>
    <property type="evidence" value="ECO:0007669"/>
    <property type="project" value="InterPro"/>
</dbReference>
<keyword evidence="9" id="KW-0464">Manganese</keyword>